<name>A0A4Q0S857_9BRAD</name>
<reference evidence="1 2" key="1">
    <citation type="submission" date="2015-04" db="EMBL/GenBank/DDBJ databases">
        <title>Comparative genomics of rhizobia nodulating Arachis hypogaea in China.</title>
        <authorList>
            <person name="Li Y."/>
        </authorList>
    </citation>
    <scope>NUCLEOTIDE SEQUENCE [LARGE SCALE GENOMIC DNA]</scope>
    <source>
        <strain evidence="1 2">CCBAU 51757</strain>
    </source>
</reference>
<gene>
    <name evidence="1" type="ORF">XH99_10760</name>
</gene>
<sequence length="72" mass="8117">MQSSVVDARDFGKYLCISRSFGAFRAIANSVRRPFGAFLTFVNPSQALLNKRRQMNLSMADDLDQILLSFRG</sequence>
<keyword evidence="2" id="KW-1185">Reference proteome</keyword>
<dbReference type="EMBL" id="LBJQ01000059">
    <property type="protein sequence ID" value="RXH31416.1"/>
    <property type="molecule type" value="Genomic_DNA"/>
</dbReference>
<dbReference type="AlphaFoldDB" id="A0A4Q0S857"/>
<protein>
    <submittedName>
        <fullName evidence="1">Uncharacterized protein</fullName>
    </submittedName>
</protein>
<evidence type="ECO:0000313" key="2">
    <source>
        <dbReference type="Proteomes" id="UP000289546"/>
    </source>
</evidence>
<accession>A0A4Q0S857</accession>
<dbReference type="Proteomes" id="UP000289546">
    <property type="component" value="Unassembled WGS sequence"/>
</dbReference>
<comment type="caution">
    <text evidence="1">The sequence shown here is derived from an EMBL/GenBank/DDBJ whole genome shotgun (WGS) entry which is preliminary data.</text>
</comment>
<evidence type="ECO:0000313" key="1">
    <source>
        <dbReference type="EMBL" id="RXH31416.1"/>
    </source>
</evidence>
<organism evidence="1 2">
    <name type="scientific">Bradyrhizobium nanningense</name>
    <dbReference type="NCBI Taxonomy" id="1325118"/>
    <lineage>
        <taxon>Bacteria</taxon>
        <taxon>Pseudomonadati</taxon>
        <taxon>Pseudomonadota</taxon>
        <taxon>Alphaproteobacteria</taxon>
        <taxon>Hyphomicrobiales</taxon>
        <taxon>Nitrobacteraceae</taxon>
        <taxon>Bradyrhizobium</taxon>
    </lineage>
</organism>
<proteinExistence type="predicted"/>